<evidence type="ECO:0000259" key="2">
    <source>
        <dbReference type="Pfam" id="PF09369"/>
    </source>
</evidence>
<keyword evidence="4" id="KW-1185">Reference proteome</keyword>
<evidence type="ECO:0000256" key="1">
    <source>
        <dbReference type="SAM" id="MobiDB-lite"/>
    </source>
</evidence>
<reference evidence="3 4" key="1">
    <citation type="submission" date="2024-06" db="EMBL/GenBank/DDBJ databases">
        <title>The Natural Products Discovery Center: Release of the First 8490 Sequenced Strains for Exploring Actinobacteria Biosynthetic Diversity.</title>
        <authorList>
            <person name="Kalkreuter E."/>
            <person name="Kautsar S.A."/>
            <person name="Yang D."/>
            <person name="Bader C.D."/>
            <person name="Teijaro C.N."/>
            <person name="Fluegel L."/>
            <person name="Davis C.M."/>
            <person name="Simpson J.R."/>
            <person name="Lauterbach L."/>
            <person name="Steele A.D."/>
            <person name="Gui C."/>
            <person name="Meng S."/>
            <person name="Li G."/>
            <person name="Viehrig K."/>
            <person name="Ye F."/>
            <person name="Su P."/>
            <person name="Kiefer A.F."/>
            <person name="Nichols A."/>
            <person name="Cepeda A.J."/>
            <person name="Yan W."/>
            <person name="Fan B."/>
            <person name="Jiang Y."/>
            <person name="Adhikari A."/>
            <person name="Zheng C.-J."/>
            <person name="Schuster L."/>
            <person name="Cowan T.M."/>
            <person name="Smanski M.J."/>
            <person name="Chevrette M.G."/>
            <person name="De Carvalho L.P.S."/>
            <person name="Shen B."/>
        </authorList>
    </citation>
    <scope>NUCLEOTIDE SEQUENCE [LARGE SCALE GENOMIC DNA]</scope>
    <source>
        <strain evidence="3 4">NPDC050671</strain>
    </source>
</reference>
<organism evidence="3 4">
    <name type="scientific">Nocardia fusca</name>
    <dbReference type="NCBI Taxonomy" id="941183"/>
    <lineage>
        <taxon>Bacteria</taxon>
        <taxon>Bacillati</taxon>
        <taxon>Actinomycetota</taxon>
        <taxon>Actinomycetes</taxon>
        <taxon>Mycobacteriales</taxon>
        <taxon>Nocardiaceae</taxon>
        <taxon>Nocardia</taxon>
    </lineage>
</organism>
<protein>
    <submittedName>
        <fullName evidence="3">DUF1998 domain-containing protein</fullName>
    </submittedName>
</protein>
<proteinExistence type="predicted"/>
<sequence length="615" mass="68118">MTPPRRRKPTGSSSGAPLRQLGQARRSQLVTTYGVGALIAIENESFIIAGHDSWGTADAPKVYERRLSQLLGVQYFRLPPAKDPEKALDGVRVHRFPNYYSCPKCSELRGFAAFNPKGSRAVCEPCAEEKLVPARFVIVCEKGHIDDFPFWEWVHRGADRERGAGRCVLSLRSVGASASLRSIRIGCGCGVPEVSMEGAFSKRVLQDLGIGCRGRRPWLAGNTSEVCSEVPRTMQRGSSSVWHPLVQSALSIPPWGEREFAIAEKHHLFGKDEGYIRTYFSDRMSALEQIGVTIEQVLAAVAAAKEVDPAGSEEAKPIVQRYSTLRRQEFEHMVRGNPEQSSAEWQPFVCEEPRGKEEDIERLADLGVEKPMLVKRLREVRALSAFVRGELPSEADPDDRRCDLRDQNSEWLPAIEVVGEGVFLRLSEPQLREWERDELVLDRTEQIRGHHLDVLRKRAPKEARASRAPESHVTARQLLLHTLAHAVIIEWSLDCGYSASALRERIYTDHDMAGILIYTATTDSAGSLGGLVAQGEPGRLWASIAAALDRAQWCSNDPLCMESEASGAESLNLAACHACVLLPETSCESMNSFLDRGLLLGDPRTGLKGYFAVRG</sequence>
<comment type="caution">
    <text evidence="3">The sequence shown here is derived from an EMBL/GenBank/DDBJ whole genome shotgun (WGS) entry which is preliminary data.</text>
</comment>
<dbReference type="NCBIfam" id="NF038324">
    <property type="entry name" value="DrmB_fam"/>
    <property type="match status" value="1"/>
</dbReference>
<dbReference type="EMBL" id="JBFAIH010000012">
    <property type="protein sequence ID" value="MEV0365094.1"/>
    <property type="molecule type" value="Genomic_DNA"/>
</dbReference>
<dbReference type="RefSeq" id="WP_357981000.1">
    <property type="nucleotide sequence ID" value="NZ_JBFAIH010000012.1"/>
</dbReference>
<dbReference type="Proteomes" id="UP001551658">
    <property type="component" value="Unassembled WGS sequence"/>
</dbReference>
<evidence type="ECO:0000313" key="4">
    <source>
        <dbReference type="Proteomes" id="UP001551658"/>
    </source>
</evidence>
<evidence type="ECO:0000313" key="3">
    <source>
        <dbReference type="EMBL" id="MEV0365094.1"/>
    </source>
</evidence>
<gene>
    <name evidence="3" type="ORF">AB0H72_20570</name>
</gene>
<name>A0ABV3FBJ5_9NOCA</name>
<dbReference type="Pfam" id="PF09369">
    <property type="entry name" value="MZB"/>
    <property type="match status" value="1"/>
</dbReference>
<dbReference type="InterPro" id="IPR047721">
    <property type="entry name" value="DrmB"/>
</dbReference>
<feature type="domain" description="MrfA-like Zn-binding" evidence="2">
    <location>
        <begin position="483"/>
        <end position="580"/>
    </location>
</feature>
<accession>A0ABV3FBJ5</accession>
<dbReference type="InterPro" id="IPR018973">
    <property type="entry name" value="MZB"/>
</dbReference>
<feature type="region of interest" description="Disordered" evidence="1">
    <location>
        <begin position="1"/>
        <end position="23"/>
    </location>
</feature>